<evidence type="ECO:0000256" key="1">
    <source>
        <dbReference type="SAM" id="Phobius"/>
    </source>
</evidence>
<sequence length="95" mass="10793">MFTFISQHFLLLTQHCSKDCSKHFSKRLSQNSPSLWKMFLSVLAAIFGVQSEQNHQRDFNKGSAWKFAFLGFVALIVFIIAVILLTRWALSLAGA</sequence>
<dbReference type="EMBL" id="FOOU01000001">
    <property type="protein sequence ID" value="SFF85856.1"/>
    <property type="molecule type" value="Genomic_DNA"/>
</dbReference>
<evidence type="ECO:0000313" key="2">
    <source>
        <dbReference type="EMBL" id="SFF85856.1"/>
    </source>
</evidence>
<organism evidence="2 3">
    <name type="scientific">Neptunomonas qingdaonensis</name>
    <dbReference type="NCBI Taxonomy" id="1045558"/>
    <lineage>
        <taxon>Bacteria</taxon>
        <taxon>Pseudomonadati</taxon>
        <taxon>Pseudomonadota</taxon>
        <taxon>Gammaproteobacteria</taxon>
        <taxon>Oceanospirillales</taxon>
        <taxon>Oceanospirillaceae</taxon>
        <taxon>Neptunomonas</taxon>
    </lineage>
</organism>
<feature type="transmembrane region" description="Helical" evidence="1">
    <location>
        <begin position="64"/>
        <end position="90"/>
    </location>
</feature>
<keyword evidence="1" id="KW-0472">Membrane</keyword>
<name>A0A1I2M8U8_9GAMM</name>
<dbReference type="Proteomes" id="UP000198623">
    <property type="component" value="Unassembled WGS sequence"/>
</dbReference>
<proteinExistence type="predicted"/>
<evidence type="ECO:0008006" key="4">
    <source>
        <dbReference type="Google" id="ProtNLM"/>
    </source>
</evidence>
<dbReference type="InterPro" id="IPR021344">
    <property type="entry name" value="DUF2970"/>
</dbReference>
<evidence type="ECO:0000313" key="3">
    <source>
        <dbReference type="Proteomes" id="UP000198623"/>
    </source>
</evidence>
<dbReference type="Pfam" id="PF11174">
    <property type="entry name" value="DUF2970"/>
    <property type="match status" value="1"/>
</dbReference>
<accession>A0A1I2M8U8</accession>
<keyword evidence="3" id="KW-1185">Reference proteome</keyword>
<reference evidence="3" key="1">
    <citation type="submission" date="2016-10" db="EMBL/GenBank/DDBJ databases">
        <authorList>
            <person name="Varghese N."/>
            <person name="Submissions S."/>
        </authorList>
    </citation>
    <scope>NUCLEOTIDE SEQUENCE [LARGE SCALE GENOMIC DNA]</scope>
    <source>
        <strain evidence="3">CGMCC 1.10971</strain>
    </source>
</reference>
<dbReference type="AlphaFoldDB" id="A0A1I2M8U8"/>
<dbReference type="RefSeq" id="WP_232348870.1">
    <property type="nucleotide sequence ID" value="NZ_FOOU01000001.1"/>
</dbReference>
<keyword evidence="1" id="KW-1133">Transmembrane helix</keyword>
<protein>
    <recommendedName>
        <fullName evidence="4">DUF2970 domain-containing protein</fullName>
    </recommendedName>
</protein>
<dbReference type="STRING" id="1045558.SAMN05216175_101393"/>
<keyword evidence="1" id="KW-0812">Transmembrane</keyword>
<gene>
    <name evidence="2" type="ORF">SAMN05216175_101393</name>
</gene>